<dbReference type="AlphaFoldDB" id="A0AAU0F4K1"/>
<name>A0AAU0F4K1_9FLAO</name>
<evidence type="ECO:0000313" key="2">
    <source>
        <dbReference type="Proteomes" id="UP001432059"/>
    </source>
</evidence>
<keyword evidence="2" id="KW-1185">Reference proteome</keyword>
<dbReference type="RefSeq" id="WP_327983443.1">
    <property type="nucleotide sequence ID" value="NZ_CP136426.1"/>
</dbReference>
<reference evidence="1" key="1">
    <citation type="submission" date="2023-10" db="EMBL/GenBank/DDBJ databases">
        <title>Characterization and whole genome sequencing of a novel strain of Bergeyella porcorum QD2021 isolated from pig.</title>
        <authorList>
            <person name="Liu G."/>
            <person name="Chen C."/>
            <person name="Han X."/>
        </authorList>
    </citation>
    <scope>NUCLEOTIDE SEQUENCE</scope>
    <source>
        <strain evidence="1">QD2021</strain>
    </source>
</reference>
<dbReference type="InterPro" id="IPR046548">
    <property type="entry name" value="DUF6804"/>
</dbReference>
<organism evidence="1 2">
    <name type="scientific">Bergeyella porcorum</name>
    <dbReference type="NCBI Taxonomy" id="1735111"/>
    <lineage>
        <taxon>Bacteria</taxon>
        <taxon>Pseudomonadati</taxon>
        <taxon>Bacteroidota</taxon>
        <taxon>Flavobacteriia</taxon>
        <taxon>Flavobacteriales</taxon>
        <taxon>Weeksellaceae</taxon>
        <taxon>Bergeyella</taxon>
    </lineage>
</organism>
<evidence type="ECO:0000313" key="1">
    <source>
        <dbReference type="EMBL" id="WOC51708.1"/>
    </source>
</evidence>
<dbReference type="Proteomes" id="UP001432059">
    <property type="component" value="Chromosome"/>
</dbReference>
<dbReference type="Pfam" id="PF20619">
    <property type="entry name" value="DUF6804"/>
    <property type="match status" value="1"/>
</dbReference>
<gene>
    <name evidence="1" type="ORF">BPO_1061</name>
</gene>
<dbReference type="KEGG" id="bpor:BPO_1061"/>
<dbReference type="EMBL" id="CP136426">
    <property type="protein sequence ID" value="WOC51708.1"/>
    <property type="molecule type" value="Genomic_DNA"/>
</dbReference>
<accession>A0AAU0F4K1</accession>
<protein>
    <submittedName>
        <fullName evidence="1">Uncharacterized protein</fullName>
    </submittedName>
</protein>
<sequence length="95" mass="10841">MMNVKIIFAIALLICWLPMPYGYYQLIRFGGLVVFGLLAFQEWEADNKGKAFVYIALAILFQPFEKIALGRTLWNIVDTAVAGWLILESLNNKNK</sequence>
<proteinExistence type="predicted"/>